<keyword evidence="4 5" id="KW-0472">Membrane</keyword>
<evidence type="ECO:0000259" key="6">
    <source>
        <dbReference type="Pfam" id="PF01699"/>
    </source>
</evidence>
<sequence>MWHFVLLVVCAAAIYFSCEWFVNAVEWLGQRLNAGRMAVGTILAAFGTALPESVVTLVAVTTGGTEQARDIGVGAAMGGPLALATVAYGVTGVVLLVRRRKAAALALVAPGGSGEREVARRGEVLTEPEEARRLVKDQRWFFAVFVVKVALGLVAFTIKPWLGLLFFATYAVYFWREIRSGGGESGENELLAPLKFQPRRTSPATWAVVAQTLATLAVIFAASQLFVHQLDAIGPMLGLSGAVTALLLSPIATELPEIMNAIIWVRQGKTSLALANISGAMMIQATVPSGLGLLFTPWRFNGALLWAGIVTMIAIAYLLATLRAHKLTPARLALAAGLYLVFAAGLIPILT</sequence>
<feature type="domain" description="Sodium/calcium exchanger membrane region" evidence="6">
    <location>
        <begin position="3"/>
        <end position="175"/>
    </location>
</feature>
<feature type="transmembrane region" description="Helical" evidence="5">
    <location>
        <begin position="72"/>
        <end position="97"/>
    </location>
</feature>
<name>A0ABY7BAU3_9PSEU</name>
<evidence type="ECO:0000256" key="4">
    <source>
        <dbReference type="ARBA" id="ARBA00023136"/>
    </source>
</evidence>
<dbReference type="RefSeq" id="WP_268759145.1">
    <property type="nucleotide sequence ID" value="NZ_CP113836.1"/>
</dbReference>
<accession>A0ABY7BAU3</accession>
<dbReference type="InterPro" id="IPR004481">
    <property type="entry name" value="K/Na/Ca-exchanger"/>
</dbReference>
<evidence type="ECO:0000256" key="2">
    <source>
        <dbReference type="ARBA" id="ARBA00022692"/>
    </source>
</evidence>
<organism evidence="7 8">
    <name type="scientific">Amycolatopsis cynarae</name>
    <dbReference type="NCBI Taxonomy" id="2995223"/>
    <lineage>
        <taxon>Bacteria</taxon>
        <taxon>Bacillati</taxon>
        <taxon>Actinomycetota</taxon>
        <taxon>Actinomycetes</taxon>
        <taxon>Pseudonocardiales</taxon>
        <taxon>Pseudonocardiaceae</taxon>
        <taxon>Amycolatopsis</taxon>
    </lineage>
</organism>
<dbReference type="PANTHER" id="PTHR10846:SF8">
    <property type="entry name" value="INNER MEMBRANE PROTEIN YRBG"/>
    <property type="match status" value="1"/>
</dbReference>
<feature type="transmembrane region" description="Helical" evidence="5">
    <location>
        <begin position="232"/>
        <end position="252"/>
    </location>
</feature>
<dbReference type="EMBL" id="CP113836">
    <property type="protein sequence ID" value="WAL69059.1"/>
    <property type="molecule type" value="Genomic_DNA"/>
</dbReference>
<dbReference type="Pfam" id="PF01699">
    <property type="entry name" value="Na_Ca_ex"/>
    <property type="match status" value="2"/>
</dbReference>
<dbReference type="Proteomes" id="UP001163203">
    <property type="component" value="Chromosome"/>
</dbReference>
<feature type="transmembrane region" description="Helical" evidence="5">
    <location>
        <begin position="332"/>
        <end position="350"/>
    </location>
</feature>
<feature type="domain" description="Sodium/calcium exchanger membrane region" evidence="6">
    <location>
        <begin position="211"/>
        <end position="343"/>
    </location>
</feature>
<comment type="subcellular location">
    <subcellularLocation>
        <location evidence="1">Membrane</location>
        <topology evidence="1">Multi-pass membrane protein</topology>
    </subcellularLocation>
</comment>
<dbReference type="InterPro" id="IPR044880">
    <property type="entry name" value="NCX_ion-bd_dom_sf"/>
</dbReference>
<reference evidence="7" key="1">
    <citation type="submission" date="2022-11" db="EMBL/GenBank/DDBJ databases">
        <authorList>
            <person name="Mo P."/>
        </authorList>
    </citation>
    <scope>NUCLEOTIDE SEQUENCE</scope>
    <source>
        <strain evidence="7">HUAS 11-8</strain>
    </source>
</reference>
<evidence type="ECO:0000256" key="1">
    <source>
        <dbReference type="ARBA" id="ARBA00004141"/>
    </source>
</evidence>
<keyword evidence="2 5" id="KW-0812">Transmembrane</keyword>
<dbReference type="PANTHER" id="PTHR10846">
    <property type="entry name" value="SODIUM/POTASSIUM/CALCIUM EXCHANGER"/>
    <property type="match status" value="1"/>
</dbReference>
<evidence type="ECO:0000256" key="3">
    <source>
        <dbReference type="ARBA" id="ARBA00022989"/>
    </source>
</evidence>
<gene>
    <name evidence="7" type="ORF">ORV05_15215</name>
</gene>
<evidence type="ECO:0000313" key="8">
    <source>
        <dbReference type="Proteomes" id="UP001163203"/>
    </source>
</evidence>
<protein>
    <submittedName>
        <fullName evidence="7">Sodium:calcium antiporter</fullName>
    </submittedName>
</protein>
<feature type="transmembrane region" description="Helical" evidence="5">
    <location>
        <begin position="34"/>
        <end position="60"/>
    </location>
</feature>
<feature type="transmembrane region" description="Helical" evidence="5">
    <location>
        <begin position="300"/>
        <end position="320"/>
    </location>
</feature>
<keyword evidence="8" id="KW-1185">Reference proteome</keyword>
<keyword evidence="3 5" id="KW-1133">Transmembrane helix</keyword>
<feature type="transmembrane region" description="Helical" evidence="5">
    <location>
        <begin position="273"/>
        <end position="294"/>
    </location>
</feature>
<proteinExistence type="predicted"/>
<dbReference type="InterPro" id="IPR004837">
    <property type="entry name" value="NaCa_Exmemb"/>
</dbReference>
<dbReference type="Gene3D" id="1.20.1420.30">
    <property type="entry name" value="NCX, central ion-binding region"/>
    <property type="match status" value="1"/>
</dbReference>
<evidence type="ECO:0000313" key="7">
    <source>
        <dbReference type="EMBL" id="WAL69059.1"/>
    </source>
</evidence>
<feature type="transmembrane region" description="Helical" evidence="5">
    <location>
        <begin position="204"/>
        <end position="226"/>
    </location>
</feature>
<feature type="transmembrane region" description="Helical" evidence="5">
    <location>
        <begin position="140"/>
        <end position="173"/>
    </location>
</feature>
<evidence type="ECO:0000256" key="5">
    <source>
        <dbReference type="SAM" id="Phobius"/>
    </source>
</evidence>